<evidence type="ECO:0000313" key="4">
    <source>
        <dbReference type="Proteomes" id="UP000092993"/>
    </source>
</evidence>
<feature type="transmembrane region" description="Helical" evidence="1">
    <location>
        <begin position="81"/>
        <end position="105"/>
    </location>
</feature>
<dbReference type="PANTHER" id="PTHR40465">
    <property type="entry name" value="CHROMOSOME 1, WHOLE GENOME SHOTGUN SEQUENCE"/>
    <property type="match status" value="1"/>
</dbReference>
<evidence type="ECO:0000256" key="1">
    <source>
        <dbReference type="SAM" id="Phobius"/>
    </source>
</evidence>
<keyword evidence="4" id="KW-1185">Reference proteome</keyword>
<comment type="caution">
    <text evidence="3">The sequence shown here is derived from an EMBL/GenBank/DDBJ whole genome shotgun (WGS) entry which is preliminary data.</text>
</comment>
<feature type="transmembrane region" description="Helical" evidence="1">
    <location>
        <begin position="7"/>
        <end position="33"/>
    </location>
</feature>
<dbReference type="Proteomes" id="UP000092993">
    <property type="component" value="Unassembled WGS sequence"/>
</dbReference>
<feature type="transmembrane region" description="Helical" evidence="1">
    <location>
        <begin position="117"/>
        <end position="136"/>
    </location>
</feature>
<dbReference type="EMBL" id="LUGG01000035">
    <property type="protein sequence ID" value="OBZ66008.1"/>
    <property type="molecule type" value="Genomic_DNA"/>
</dbReference>
<organism evidence="3 4">
    <name type="scientific">Grifola frondosa</name>
    <name type="common">Maitake</name>
    <name type="synonym">Polyporus frondosus</name>
    <dbReference type="NCBI Taxonomy" id="5627"/>
    <lineage>
        <taxon>Eukaryota</taxon>
        <taxon>Fungi</taxon>
        <taxon>Dikarya</taxon>
        <taxon>Basidiomycota</taxon>
        <taxon>Agaricomycotina</taxon>
        <taxon>Agaricomycetes</taxon>
        <taxon>Polyporales</taxon>
        <taxon>Grifolaceae</taxon>
        <taxon>Grifola</taxon>
    </lineage>
</organism>
<feature type="transmembrane region" description="Helical" evidence="1">
    <location>
        <begin position="202"/>
        <end position="223"/>
    </location>
</feature>
<feature type="transmembrane region" description="Helical" evidence="1">
    <location>
        <begin position="156"/>
        <end position="181"/>
    </location>
</feature>
<proteinExistence type="predicted"/>
<dbReference type="AlphaFoldDB" id="A0A1C7LN61"/>
<sequence>MSVADDILGYLLVGVCMSCVLYGVTTVQTFMYVQTYREDRLSLKMMVIAIWVMETLQTGFCINFLYMYAARHFGDFVFLGGIYWTGGITIYLGTFIQFFVLCFYVKRVWTLSNGSKGLTAPLVFLVMCRFATAIATSSYSYIYPNWVALKAQTGPLVAVVIGQGSSTLIDVAVAGILIYYLRRGRQGDWKSSDGVASFLTMYIVNTGALTSIFSLTIAITYGVEDNLLFMALTEMQYKLYANAFLGSLNARQHIRAKYNETRTLRYPTISFSNKSELSTADPQTDLEVLQEVVGTNGSVNGTSAASEISSTIPRDDTV</sequence>
<evidence type="ECO:0000313" key="3">
    <source>
        <dbReference type="EMBL" id="OBZ66008.1"/>
    </source>
</evidence>
<keyword evidence="1" id="KW-1133">Transmembrane helix</keyword>
<keyword evidence="1" id="KW-0812">Transmembrane</keyword>
<dbReference type="STRING" id="5627.A0A1C7LN61"/>
<keyword evidence="1" id="KW-0472">Membrane</keyword>
<gene>
    <name evidence="3" type="ORF">A0H81_14028</name>
</gene>
<dbReference type="Pfam" id="PF20152">
    <property type="entry name" value="DUF6534"/>
    <property type="match status" value="1"/>
</dbReference>
<dbReference type="InterPro" id="IPR045339">
    <property type="entry name" value="DUF6534"/>
</dbReference>
<feature type="transmembrane region" description="Helical" evidence="1">
    <location>
        <begin position="45"/>
        <end position="69"/>
    </location>
</feature>
<dbReference type="PANTHER" id="PTHR40465:SF1">
    <property type="entry name" value="DUF6534 DOMAIN-CONTAINING PROTEIN"/>
    <property type="match status" value="1"/>
</dbReference>
<reference evidence="3 4" key="1">
    <citation type="submission" date="2016-03" db="EMBL/GenBank/DDBJ databases">
        <title>Whole genome sequencing of Grifola frondosa 9006-11.</title>
        <authorList>
            <person name="Min B."/>
            <person name="Park H."/>
            <person name="Kim J.-G."/>
            <person name="Cho H."/>
            <person name="Oh Y.-L."/>
            <person name="Kong W.-S."/>
            <person name="Choi I.-G."/>
        </authorList>
    </citation>
    <scope>NUCLEOTIDE SEQUENCE [LARGE SCALE GENOMIC DNA]</scope>
    <source>
        <strain evidence="3 4">9006-11</strain>
    </source>
</reference>
<dbReference type="OrthoDB" id="3270417at2759"/>
<accession>A0A1C7LN61</accession>
<evidence type="ECO:0000259" key="2">
    <source>
        <dbReference type="Pfam" id="PF20152"/>
    </source>
</evidence>
<feature type="domain" description="DUF6534" evidence="2">
    <location>
        <begin position="166"/>
        <end position="253"/>
    </location>
</feature>
<protein>
    <recommendedName>
        <fullName evidence="2">DUF6534 domain-containing protein</fullName>
    </recommendedName>
</protein>
<dbReference type="OMA" id="TKRERTH"/>
<name>A0A1C7LN61_GRIFR</name>